<evidence type="ECO:0000259" key="7">
    <source>
        <dbReference type="PROSITE" id="PS51352"/>
    </source>
</evidence>
<dbReference type="SUPFAM" id="SSF52833">
    <property type="entry name" value="Thioredoxin-like"/>
    <property type="match status" value="1"/>
</dbReference>
<keyword evidence="2" id="KW-0732">Signal</keyword>
<evidence type="ECO:0000256" key="2">
    <source>
        <dbReference type="ARBA" id="ARBA00022729"/>
    </source>
</evidence>
<reference evidence="8 9" key="1">
    <citation type="journal article" date="2015" name="Nature">
        <title>rRNA introns, odd ribosomes, and small enigmatic genomes across a large radiation of phyla.</title>
        <authorList>
            <person name="Brown C.T."/>
            <person name="Hug L.A."/>
            <person name="Thomas B.C."/>
            <person name="Sharon I."/>
            <person name="Castelle C.J."/>
            <person name="Singh A."/>
            <person name="Wilkins M.J."/>
            <person name="Williams K.H."/>
            <person name="Banfield J.F."/>
        </authorList>
    </citation>
    <scope>NUCLEOTIDE SEQUENCE [LARGE SCALE GENOMIC DNA]</scope>
</reference>
<dbReference type="GO" id="GO:0016853">
    <property type="term" value="F:isomerase activity"/>
    <property type="evidence" value="ECO:0007669"/>
    <property type="project" value="UniProtKB-KW"/>
</dbReference>
<dbReference type="GO" id="GO:0016491">
    <property type="term" value="F:oxidoreductase activity"/>
    <property type="evidence" value="ECO:0007669"/>
    <property type="project" value="UniProtKB-KW"/>
</dbReference>
<keyword evidence="4" id="KW-1015">Disulfide bond</keyword>
<evidence type="ECO:0000256" key="5">
    <source>
        <dbReference type="ARBA" id="ARBA00023284"/>
    </source>
</evidence>
<evidence type="ECO:0000256" key="4">
    <source>
        <dbReference type="ARBA" id="ARBA00023157"/>
    </source>
</evidence>
<dbReference type="InterPro" id="IPR013766">
    <property type="entry name" value="Thioredoxin_domain"/>
</dbReference>
<dbReference type="PATRIC" id="fig|1619031.3.peg.567"/>
<dbReference type="Proteomes" id="UP000034764">
    <property type="component" value="Unassembled WGS sequence"/>
</dbReference>
<keyword evidence="6" id="KW-0472">Membrane</keyword>
<keyword evidence="3" id="KW-0560">Oxidoreductase</keyword>
<dbReference type="PROSITE" id="PS51352">
    <property type="entry name" value="THIOREDOXIN_2"/>
    <property type="match status" value="1"/>
</dbReference>
<dbReference type="InterPro" id="IPR036249">
    <property type="entry name" value="Thioredoxin-like_sf"/>
</dbReference>
<gene>
    <name evidence="8" type="ORF">UT53_C0040G0004</name>
</gene>
<keyword evidence="5" id="KW-0676">Redox-active center</keyword>
<dbReference type="EMBL" id="LBXD01000040">
    <property type="protein sequence ID" value="KKR22446.1"/>
    <property type="molecule type" value="Genomic_DNA"/>
</dbReference>
<dbReference type="PANTHER" id="PTHR13887:SF14">
    <property type="entry name" value="DISULFIDE BOND FORMATION PROTEIN D"/>
    <property type="match status" value="1"/>
</dbReference>
<comment type="caution">
    <text evidence="8">The sequence shown here is derived from an EMBL/GenBank/DDBJ whole genome shotgun (WGS) entry which is preliminary data.</text>
</comment>
<comment type="similarity">
    <text evidence="1">Belongs to the thioredoxin family. DsbA subfamily.</text>
</comment>
<dbReference type="PANTHER" id="PTHR13887">
    <property type="entry name" value="GLUTATHIONE S-TRANSFERASE KAPPA"/>
    <property type="match status" value="1"/>
</dbReference>
<evidence type="ECO:0000313" key="9">
    <source>
        <dbReference type="Proteomes" id="UP000034764"/>
    </source>
</evidence>
<dbReference type="AlphaFoldDB" id="A0A0G0PBD7"/>
<feature type="transmembrane region" description="Helical" evidence="6">
    <location>
        <begin position="38"/>
        <end position="56"/>
    </location>
</feature>
<accession>A0A0G0PBD7</accession>
<organism evidence="8 9">
    <name type="scientific">Candidatus Yanofskybacteria bacterium GW2011_GWD2_39_48</name>
    <dbReference type="NCBI Taxonomy" id="1619031"/>
    <lineage>
        <taxon>Bacteria</taxon>
        <taxon>Candidatus Yanofskyibacteriota</taxon>
    </lineage>
</organism>
<dbReference type="InterPro" id="IPR012336">
    <property type="entry name" value="Thioredoxin-like_fold"/>
</dbReference>
<feature type="domain" description="Thioredoxin" evidence="7">
    <location>
        <begin position="56"/>
        <end position="245"/>
    </location>
</feature>
<evidence type="ECO:0000313" key="8">
    <source>
        <dbReference type="EMBL" id="KKR22446.1"/>
    </source>
</evidence>
<proteinExistence type="inferred from homology"/>
<evidence type="ECO:0000256" key="3">
    <source>
        <dbReference type="ARBA" id="ARBA00023002"/>
    </source>
</evidence>
<keyword evidence="6" id="KW-1133">Transmembrane helix</keyword>
<sequence>MENQTNTNLSKKELIDAKYQKKMEKRRDREVWVRNRSYFIWGGVVVLLILVIWGAIKVVPKNTDLTGVGKPDAIGSSDWMLGNKDAKVSIIEYSDFQCPACAAYASLLNKIIQDYGDKVIFVYRYFPLISIHKTAAISSMAAEAAGRQGKFWEMSNKLFENQSVWADNSKVQEIFVGYAQDLGLDINKFKSDLSSTEIKDKVNTAYDKAQAMNLSYTPSIFINNKLIQNPRSYEEFKTIIESEIKANP</sequence>
<dbReference type="Pfam" id="PF13462">
    <property type="entry name" value="Thioredoxin_4"/>
    <property type="match status" value="1"/>
</dbReference>
<protein>
    <submittedName>
        <fullName evidence="8">Protein-disulfide isomerase</fullName>
    </submittedName>
</protein>
<evidence type="ECO:0000256" key="1">
    <source>
        <dbReference type="ARBA" id="ARBA00005791"/>
    </source>
</evidence>
<name>A0A0G0PBD7_9BACT</name>
<keyword evidence="8" id="KW-0413">Isomerase</keyword>
<evidence type="ECO:0000256" key="6">
    <source>
        <dbReference type="SAM" id="Phobius"/>
    </source>
</evidence>
<keyword evidence="6" id="KW-0812">Transmembrane</keyword>
<dbReference type="Gene3D" id="3.40.30.10">
    <property type="entry name" value="Glutaredoxin"/>
    <property type="match status" value="1"/>
</dbReference>